<comment type="subcellular location">
    <subcellularLocation>
        <location evidence="2">Nucleus</location>
        <location evidence="2">Nucleolus</location>
    </subcellularLocation>
</comment>
<dbReference type="InterPro" id="IPR000629">
    <property type="entry name" value="RNA-helicase_DEAD-box_CS"/>
</dbReference>
<evidence type="ECO:0000256" key="8">
    <source>
        <dbReference type="ARBA" id="ARBA00022840"/>
    </source>
</evidence>
<comment type="function">
    <text evidence="1">ATP-binding RNA helicase involved in the biogenesis of 60S ribosomal subunits and is required for the normal formation of 25S and 5.8S rRNAs.</text>
</comment>
<dbReference type="GO" id="GO:0016887">
    <property type="term" value="F:ATP hydrolysis activity"/>
    <property type="evidence" value="ECO:0007669"/>
    <property type="project" value="RHEA"/>
</dbReference>
<proteinExistence type="inferred from homology"/>
<feature type="compositionally biased region" description="Basic and acidic residues" evidence="13">
    <location>
        <begin position="937"/>
        <end position="953"/>
    </location>
</feature>
<feature type="domain" description="Helicase C-terminal" evidence="15">
    <location>
        <begin position="431"/>
        <end position="581"/>
    </location>
</feature>
<dbReference type="FunFam" id="3.40.50.300:FF:000865">
    <property type="entry name" value="ATP-dependent RNA helicase DDX54"/>
    <property type="match status" value="1"/>
</dbReference>
<dbReference type="InterPro" id="IPR033517">
    <property type="entry name" value="DDX54/DBP10_DEAD-box_helicase"/>
</dbReference>
<feature type="compositionally biased region" description="Basic residues" evidence="13">
    <location>
        <begin position="1"/>
        <end position="11"/>
    </location>
</feature>
<dbReference type="SUPFAM" id="SSF52540">
    <property type="entry name" value="P-loop containing nucleoside triphosphate hydrolases"/>
    <property type="match status" value="2"/>
</dbReference>
<organism evidence="17 18">
    <name type="scientific">Thamnocephalis sphaerospora</name>
    <dbReference type="NCBI Taxonomy" id="78915"/>
    <lineage>
        <taxon>Eukaryota</taxon>
        <taxon>Fungi</taxon>
        <taxon>Fungi incertae sedis</taxon>
        <taxon>Zoopagomycota</taxon>
        <taxon>Zoopagomycotina</taxon>
        <taxon>Zoopagomycetes</taxon>
        <taxon>Zoopagales</taxon>
        <taxon>Sigmoideomycetaceae</taxon>
        <taxon>Thamnocephalis</taxon>
    </lineage>
</organism>
<feature type="short sequence motif" description="Q motif" evidence="12">
    <location>
        <begin position="146"/>
        <end position="174"/>
    </location>
</feature>
<comment type="catalytic activity">
    <reaction evidence="11">
        <text>ATP + H2O = ADP + phosphate + H(+)</text>
        <dbReference type="Rhea" id="RHEA:13065"/>
        <dbReference type="ChEBI" id="CHEBI:15377"/>
        <dbReference type="ChEBI" id="CHEBI:15378"/>
        <dbReference type="ChEBI" id="CHEBI:30616"/>
        <dbReference type="ChEBI" id="CHEBI:43474"/>
        <dbReference type="ChEBI" id="CHEBI:456216"/>
        <dbReference type="EC" id="3.6.4.13"/>
    </reaction>
</comment>
<evidence type="ECO:0000259" key="15">
    <source>
        <dbReference type="PROSITE" id="PS51194"/>
    </source>
</evidence>
<dbReference type="InterPro" id="IPR001650">
    <property type="entry name" value="Helicase_C-like"/>
</dbReference>
<dbReference type="GO" id="GO:0003723">
    <property type="term" value="F:RNA binding"/>
    <property type="evidence" value="ECO:0007669"/>
    <property type="project" value="UniProtKB-KW"/>
</dbReference>
<evidence type="ECO:0000313" key="18">
    <source>
        <dbReference type="Proteomes" id="UP000271241"/>
    </source>
</evidence>
<dbReference type="STRING" id="78915.A0A4P9XQN7"/>
<dbReference type="GO" id="GO:0005829">
    <property type="term" value="C:cytosol"/>
    <property type="evidence" value="ECO:0007669"/>
    <property type="project" value="TreeGrafter"/>
</dbReference>
<keyword evidence="7" id="KW-0347">Helicase</keyword>
<dbReference type="InterPro" id="IPR050079">
    <property type="entry name" value="DEAD_box_RNA_helicase"/>
</dbReference>
<dbReference type="InterPro" id="IPR012541">
    <property type="entry name" value="DBP10_C"/>
</dbReference>
<dbReference type="GO" id="GO:0005730">
    <property type="term" value="C:nucleolus"/>
    <property type="evidence" value="ECO:0007669"/>
    <property type="project" value="UniProtKB-SubCell"/>
</dbReference>
<feature type="compositionally biased region" description="Low complexity" evidence="13">
    <location>
        <begin position="923"/>
        <end position="936"/>
    </location>
</feature>
<feature type="region of interest" description="Disordered" evidence="13">
    <location>
        <begin position="882"/>
        <end position="970"/>
    </location>
</feature>
<feature type="compositionally biased region" description="Acidic residues" evidence="13">
    <location>
        <begin position="107"/>
        <end position="127"/>
    </location>
</feature>
<dbReference type="InterPro" id="IPR027417">
    <property type="entry name" value="P-loop_NTPase"/>
</dbReference>
<dbReference type="PROSITE" id="PS51195">
    <property type="entry name" value="Q_MOTIF"/>
    <property type="match status" value="1"/>
</dbReference>
<feature type="compositionally biased region" description="Basic and acidic residues" evidence="13">
    <location>
        <begin position="891"/>
        <end position="922"/>
    </location>
</feature>
<dbReference type="Pfam" id="PF00270">
    <property type="entry name" value="DEAD"/>
    <property type="match status" value="1"/>
</dbReference>
<evidence type="ECO:0000256" key="2">
    <source>
        <dbReference type="ARBA" id="ARBA00004604"/>
    </source>
</evidence>
<feature type="compositionally biased region" description="Acidic residues" evidence="13">
    <location>
        <begin position="419"/>
        <end position="428"/>
    </location>
</feature>
<dbReference type="Gene3D" id="3.40.50.300">
    <property type="entry name" value="P-loop containing nucleotide triphosphate hydrolases"/>
    <property type="match status" value="2"/>
</dbReference>
<reference evidence="18" key="1">
    <citation type="journal article" date="2018" name="Nat. Microbiol.">
        <title>Leveraging single-cell genomics to expand the fungal tree of life.</title>
        <authorList>
            <person name="Ahrendt S.R."/>
            <person name="Quandt C.A."/>
            <person name="Ciobanu D."/>
            <person name="Clum A."/>
            <person name="Salamov A."/>
            <person name="Andreopoulos B."/>
            <person name="Cheng J.F."/>
            <person name="Woyke T."/>
            <person name="Pelin A."/>
            <person name="Henrissat B."/>
            <person name="Reynolds N.K."/>
            <person name="Benny G.L."/>
            <person name="Smith M.E."/>
            <person name="James T.Y."/>
            <person name="Grigoriev I.V."/>
        </authorList>
    </citation>
    <scope>NUCLEOTIDE SEQUENCE [LARGE SCALE GENOMIC DNA]</scope>
    <source>
        <strain evidence="18">RSA 1356</strain>
    </source>
</reference>
<feature type="region of interest" description="Disordered" evidence="13">
    <location>
        <begin position="398"/>
        <end position="436"/>
    </location>
</feature>
<feature type="domain" description="Helicase ATP-binding" evidence="14">
    <location>
        <begin position="177"/>
        <end position="349"/>
    </location>
</feature>
<dbReference type="InterPro" id="IPR014001">
    <property type="entry name" value="Helicase_ATP-bd"/>
</dbReference>
<evidence type="ECO:0000256" key="7">
    <source>
        <dbReference type="ARBA" id="ARBA00022806"/>
    </source>
</evidence>
<feature type="compositionally biased region" description="Acidic residues" evidence="13">
    <location>
        <begin position="63"/>
        <end position="78"/>
    </location>
</feature>
<evidence type="ECO:0000256" key="4">
    <source>
        <dbReference type="ARBA" id="ARBA00012552"/>
    </source>
</evidence>
<evidence type="ECO:0000256" key="11">
    <source>
        <dbReference type="ARBA" id="ARBA00047984"/>
    </source>
</evidence>
<keyword evidence="6 17" id="KW-0378">Hydrolase</keyword>
<evidence type="ECO:0000256" key="10">
    <source>
        <dbReference type="ARBA" id="ARBA00023242"/>
    </source>
</evidence>
<dbReference type="Proteomes" id="UP000271241">
    <property type="component" value="Unassembled WGS sequence"/>
</dbReference>
<dbReference type="CDD" id="cd18787">
    <property type="entry name" value="SF2_C_DEAD"/>
    <property type="match status" value="1"/>
</dbReference>
<keyword evidence="5" id="KW-0547">Nucleotide-binding</keyword>
<keyword evidence="8" id="KW-0067">ATP-binding</keyword>
<dbReference type="PROSITE" id="PS00039">
    <property type="entry name" value="DEAD_ATP_HELICASE"/>
    <property type="match status" value="1"/>
</dbReference>
<dbReference type="EMBL" id="KZ992611">
    <property type="protein sequence ID" value="RKP08348.1"/>
    <property type="molecule type" value="Genomic_DNA"/>
</dbReference>
<dbReference type="PROSITE" id="PS51192">
    <property type="entry name" value="HELICASE_ATP_BIND_1"/>
    <property type="match status" value="1"/>
</dbReference>
<evidence type="ECO:0000259" key="16">
    <source>
        <dbReference type="PROSITE" id="PS51195"/>
    </source>
</evidence>
<dbReference type="SMART" id="SM00487">
    <property type="entry name" value="DEXDc"/>
    <property type="match status" value="1"/>
</dbReference>
<protein>
    <recommendedName>
        <fullName evidence="4">RNA helicase</fullName>
        <ecNumber evidence="4">3.6.4.13</ecNumber>
    </recommendedName>
</protein>
<evidence type="ECO:0000256" key="9">
    <source>
        <dbReference type="ARBA" id="ARBA00022884"/>
    </source>
</evidence>
<evidence type="ECO:0000256" key="1">
    <source>
        <dbReference type="ARBA" id="ARBA00003706"/>
    </source>
</evidence>
<gene>
    <name evidence="17" type="ORF">THASP1DRAFT_29844</name>
</gene>
<evidence type="ECO:0000256" key="13">
    <source>
        <dbReference type="SAM" id="MobiDB-lite"/>
    </source>
</evidence>
<feature type="compositionally biased region" description="Basic residues" evidence="13">
    <location>
        <begin position="401"/>
        <end position="414"/>
    </location>
</feature>
<keyword evidence="10" id="KW-0539">Nucleus</keyword>
<name>A0A4P9XQN7_9FUNG</name>
<evidence type="ECO:0000256" key="12">
    <source>
        <dbReference type="PROSITE-ProRule" id="PRU00552"/>
    </source>
</evidence>
<keyword evidence="9" id="KW-0694">RNA-binding</keyword>
<evidence type="ECO:0000259" key="14">
    <source>
        <dbReference type="PROSITE" id="PS51192"/>
    </source>
</evidence>
<accession>A0A4P9XQN7</accession>
<dbReference type="SMART" id="SM00490">
    <property type="entry name" value="HELICc"/>
    <property type="match status" value="1"/>
</dbReference>
<evidence type="ECO:0000256" key="5">
    <source>
        <dbReference type="ARBA" id="ARBA00022741"/>
    </source>
</evidence>
<dbReference type="Pfam" id="PF00271">
    <property type="entry name" value="Helicase_C"/>
    <property type="match status" value="1"/>
</dbReference>
<dbReference type="GO" id="GO:0003724">
    <property type="term" value="F:RNA helicase activity"/>
    <property type="evidence" value="ECO:0007669"/>
    <property type="project" value="UniProtKB-EC"/>
</dbReference>
<feature type="domain" description="DEAD-box RNA helicase Q" evidence="16">
    <location>
        <begin position="146"/>
        <end position="174"/>
    </location>
</feature>
<evidence type="ECO:0000256" key="6">
    <source>
        <dbReference type="ARBA" id="ARBA00022801"/>
    </source>
</evidence>
<dbReference type="Pfam" id="PF08147">
    <property type="entry name" value="DBP10CT"/>
    <property type="match status" value="1"/>
</dbReference>
<dbReference type="InterPro" id="IPR011545">
    <property type="entry name" value="DEAD/DEAH_box_helicase_dom"/>
</dbReference>
<evidence type="ECO:0000256" key="3">
    <source>
        <dbReference type="ARBA" id="ARBA00010379"/>
    </source>
</evidence>
<dbReference type="OrthoDB" id="1191041at2759"/>
<dbReference type="InterPro" id="IPR014014">
    <property type="entry name" value="RNA_helicase_DEAD_Q_motif"/>
</dbReference>
<comment type="similarity">
    <text evidence="3">Belongs to the DEAD box helicase family. DDX54/DBP10 subfamily.</text>
</comment>
<sequence length="970" mass="107537">MARKTVRRKRPMSAEEKELELVSDGSDASDVQLAAAGEDSSEESANEPAAYDDDSDFLGLDGNDSDADSASDDSDFDMDVASALIPKARGEKTSKSSRTKRGATGGDDSDDDSDKDEDMDDDDGDDDEAFIAHQMQNSNKKKKKSGGFQSMGLTKPIFNAVLKKGYKVPTPIQRKCIPLVMEGNDVVGMARTGSGKTAAFLIPMLERLKSHSAKVGARAIVLSPSRELAMQTQKATRDLARFTDLRSCVIVGGDSLEDQFRMIASNPDILIATPGRLLHLMVEMELDLRTVEYMVFDEADRLFEMGFSVQLHEILHRLPPSRQTLLFSATLPKMLVDFAKAGLQDPTLVRLDADTKISSDLEMAFFALKQEEKEAALLYLLRDVIKAPLTGSLLASAKGGEKKKKKKKTKKTKKGQSNGEEDDDDDAGEGVGDHGRGKIEHQTIVFVATKHHVEYISGLLSRSGYAVSYIYGSLDQVARRQQIDNFRRGLTGILVVTDVAARGIDIPVLENVINYDFVDGSKVFVHRVGRAARAGRRGWAYSLIAPNELPFLVDLHLFLARPLRLGTRAGQAVDYAGEMVLGTLPRALLEDDVEWVQRQIEDDTEVHGMQGVVQNAYRMYYRSRGRAAAESYKRSKELLSDKAYPETHPLLADKMSGSLESARANLVAAISNFRPNETIFEIGNRGKTNEAAQVVRQRRAVVGAKIEAVRVKKAVAEAAAALIEDTEPGTHVVEQADEKTLQAAFKLPAATSSNGMKQRKTRRTARDEEFYMSHYQKDANTEKGYSMTQQGTFTEQARGAVLDFTGEDEDEMKSKRSKLRWDAKKKKFVQGTGIGADNKKMVRTESGALIPATYKSGRYNEWQEKTRINIPRVGEQELAGGRVGRKRYRHNRTEAPKEVDQKHVGFERQQKKLRKRAGDGDKAAAAGAKKPAVPVKSDLKNVHQIRKERELKERRRAKTGRHKPTKGKRK</sequence>
<dbReference type="AlphaFoldDB" id="A0A4P9XQN7"/>
<dbReference type="PANTHER" id="PTHR47959">
    <property type="entry name" value="ATP-DEPENDENT RNA HELICASE RHLE-RELATED"/>
    <property type="match status" value="1"/>
</dbReference>
<dbReference type="SMART" id="SM01123">
    <property type="entry name" value="DBP10CT"/>
    <property type="match status" value="1"/>
</dbReference>
<dbReference type="GO" id="GO:0005524">
    <property type="term" value="F:ATP binding"/>
    <property type="evidence" value="ECO:0007669"/>
    <property type="project" value="UniProtKB-KW"/>
</dbReference>
<dbReference type="PANTHER" id="PTHR47959:SF8">
    <property type="entry name" value="RNA HELICASE"/>
    <property type="match status" value="1"/>
</dbReference>
<evidence type="ECO:0000313" key="17">
    <source>
        <dbReference type="EMBL" id="RKP08348.1"/>
    </source>
</evidence>
<feature type="compositionally biased region" description="Acidic residues" evidence="13">
    <location>
        <begin position="39"/>
        <end position="56"/>
    </location>
</feature>
<feature type="region of interest" description="Disordered" evidence="13">
    <location>
        <begin position="1"/>
        <end position="127"/>
    </location>
</feature>
<keyword evidence="18" id="KW-1185">Reference proteome</keyword>
<dbReference type="EC" id="3.6.4.13" evidence="4"/>
<feature type="compositionally biased region" description="Basic residues" evidence="13">
    <location>
        <begin position="954"/>
        <end position="970"/>
    </location>
</feature>
<dbReference type="PROSITE" id="PS51194">
    <property type="entry name" value="HELICASE_CTER"/>
    <property type="match status" value="1"/>
</dbReference>
<dbReference type="CDD" id="cd17959">
    <property type="entry name" value="DEADc_DDX54"/>
    <property type="match status" value="1"/>
</dbReference>